<protein>
    <recommendedName>
        <fullName evidence="9">LrgB-like protein</fullName>
    </recommendedName>
</protein>
<organism evidence="7 8">
    <name type="scientific">[Candida] arabinofermentans NRRL YB-2248</name>
    <dbReference type="NCBI Taxonomy" id="983967"/>
    <lineage>
        <taxon>Eukaryota</taxon>
        <taxon>Fungi</taxon>
        <taxon>Dikarya</taxon>
        <taxon>Ascomycota</taxon>
        <taxon>Saccharomycotina</taxon>
        <taxon>Pichiomycetes</taxon>
        <taxon>Pichiales</taxon>
        <taxon>Pichiaceae</taxon>
        <taxon>Ogataea</taxon>
        <taxon>Ogataea/Candida clade</taxon>
    </lineage>
</organism>
<feature type="transmembrane region" description="Helical" evidence="6">
    <location>
        <begin position="489"/>
        <end position="510"/>
    </location>
</feature>
<gene>
    <name evidence="7" type="ORF">CANARDRAFT_26668</name>
</gene>
<comment type="subcellular location">
    <subcellularLocation>
        <location evidence="1">Membrane</location>
        <topology evidence="1">Multi-pass membrane protein</topology>
    </subcellularLocation>
</comment>
<sequence>MLLSFGLLSLNSFIFGEDATNKYILKYIEIPFGFGLRWMNIYFTPPFITLILADKVSVKECFIIAAVFIFGYLIGFAFIGYFVWGLQILMGTYPYEECGLTRPKLSFSIFKKTRSQSSDDERAVDLEKGQQQEEEENHGNEHDDLPTVNSSISYNAEDVVLYGDDIDEGLALQEIATNHELSRAITRCSTNQIREEVNINDDKDNNMIDDEQSISTISNENNELKTMQLERCDKFANHIIEWFDFYIYGLLFIIGLPIYFTTSYELPIQLSTAVFLFRVCSLTPPKWRRFLHPILISFALSLLVFYILSLIHNQNFYEMIRHYKTGRTYLYLFDKSKYSILPGAGDFFSSMMDISIASLSLAMYKYRLDLKKYFSSLMPPIILSTFMSFFIYPPLCYHLSISPARSLGFTGRSVTMALGTPLVDALGGSTQLMAVTTIMSGILGVLVGDFLIFNLMRVRKGDFVTRGVTLGVNCGAVSTAHLLNVDSRAAAMSSLSFSLFGTFMVILAAIRPLVHVIQGLVGW</sequence>
<evidence type="ECO:0000256" key="6">
    <source>
        <dbReference type="SAM" id="Phobius"/>
    </source>
</evidence>
<dbReference type="OrthoDB" id="2502820at2759"/>
<evidence type="ECO:0000313" key="7">
    <source>
        <dbReference type="EMBL" id="ODV87250.1"/>
    </source>
</evidence>
<feature type="region of interest" description="Disordered" evidence="5">
    <location>
        <begin position="118"/>
        <end position="148"/>
    </location>
</feature>
<feature type="compositionally biased region" description="Basic and acidic residues" evidence="5">
    <location>
        <begin position="118"/>
        <end position="145"/>
    </location>
</feature>
<keyword evidence="8" id="KW-1185">Reference proteome</keyword>
<keyword evidence="2 6" id="KW-0812">Transmembrane</keyword>
<dbReference type="PANTHER" id="PTHR30249:SF0">
    <property type="entry name" value="PLASTIDAL GLYCOLATE_GLYCERATE TRANSLOCATOR 1, CHLOROPLASTIC"/>
    <property type="match status" value="1"/>
</dbReference>
<dbReference type="PANTHER" id="PTHR30249">
    <property type="entry name" value="PUTATIVE SEROTONIN TRANSPORTER"/>
    <property type="match status" value="1"/>
</dbReference>
<evidence type="ECO:0000256" key="1">
    <source>
        <dbReference type="ARBA" id="ARBA00004141"/>
    </source>
</evidence>
<proteinExistence type="predicted"/>
<evidence type="ECO:0008006" key="9">
    <source>
        <dbReference type="Google" id="ProtNLM"/>
    </source>
</evidence>
<dbReference type="InterPro" id="IPR007300">
    <property type="entry name" value="CidB/LrgB"/>
</dbReference>
<reference evidence="8" key="1">
    <citation type="submission" date="2016-04" db="EMBL/GenBank/DDBJ databases">
        <title>Comparative genomics of biotechnologically important yeasts.</title>
        <authorList>
            <consortium name="DOE Joint Genome Institute"/>
            <person name="Riley R."/>
            <person name="Haridas S."/>
            <person name="Wolfe K.H."/>
            <person name="Lopes M.R."/>
            <person name="Hittinger C.T."/>
            <person name="Goker M."/>
            <person name="Salamov A."/>
            <person name="Wisecaver J."/>
            <person name="Long T.M."/>
            <person name="Aerts A.L."/>
            <person name="Barry K."/>
            <person name="Choi C."/>
            <person name="Clum A."/>
            <person name="Coughlan A.Y."/>
            <person name="Deshpande S."/>
            <person name="Douglass A.P."/>
            <person name="Hanson S.J."/>
            <person name="Klenk H.-P."/>
            <person name="Labutti K."/>
            <person name="Lapidus A."/>
            <person name="Lindquist E."/>
            <person name="Lipzen A."/>
            <person name="Meier-Kolthoff J.P."/>
            <person name="Ohm R.A."/>
            <person name="Otillar R.P."/>
            <person name="Pangilinan J."/>
            <person name="Peng Y."/>
            <person name="Rokas A."/>
            <person name="Rosa C.A."/>
            <person name="Scheuner C."/>
            <person name="Sibirny A.A."/>
            <person name="Slot J.C."/>
            <person name="Stielow J.B."/>
            <person name="Sun H."/>
            <person name="Kurtzman C.P."/>
            <person name="Blackwell M."/>
            <person name="Grigoriev I.V."/>
            <person name="Jeffries T.W."/>
        </authorList>
    </citation>
    <scope>NUCLEOTIDE SEQUENCE [LARGE SCALE GENOMIC DNA]</scope>
    <source>
        <strain evidence="8">NRRL YB-2248</strain>
    </source>
</reference>
<dbReference type="Proteomes" id="UP000094801">
    <property type="component" value="Unassembled WGS sequence"/>
</dbReference>
<evidence type="ECO:0000313" key="8">
    <source>
        <dbReference type="Proteomes" id="UP000094801"/>
    </source>
</evidence>
<dbReference type="GO" id="GO:0016020">
    <property type="term" value="C:membrane"/>
    <property type="evidence" value="ECO:0007669"/>
    <property type="project" value="UniProtKB-SubCell"/>
</dbReference>
<feature type="transmembrane region" description="Helical" evidence="6">
    <location>
        <begin position="373"/>
        <end position="392"/>
    </location>
</feature>
<evidence type="ECO:0000256" key="5">
    <source>
        <dbReference type="SAM" id="MobiDB-lite"/>
    </source>
</evidence>
<accession>A0A1E4T664</accession>
<dbReference type="EMBL" id="KV453848">
    <property type="protein sequence ID" value="ODV87250.1"/>
    <property type="molecule type" value="Genomic_DNA"/>
</dbReference>
<feature type="transmembrane region" description="Helical" evidence="6">
    <location>
        <begin position="62"/>
        <end position="84"/>
    </location>
</feature>
<feature type="transmembrane region" description="Helical" evidence="6">
    <location>
        <begin position="239"/>
        <end position="260"/>
    </location>
</feature>
<feature type="transmembrane region" description="Helical" evidence="6">
    <location>
        <begin position="290"/>
        <end position="311"/>
    </location>
</feature>
<evidence type="ECO:0000256" key="3">
    <source>
        <dbReference type="ARBA" id="ARBA00022989"/>
    </source>
</evidence>
<feature type="transmembrane region" description="Helical" evidence="6">
    <location>
        <begin position="432"/>
        <end position="456"/>
    </location>
</feature>
<name>A0A1E4T664_9ASCO</name>
<keyword evidence="3 6" id="KW-1133">Transmembrane helix</keyword>
<evidence type="ECO:0000256" key="2">
    <source>
        <dbReference type="ARBA" id="ARBA00022692"/>
    </source>
</evidence>
<evidence type="ECO:0000256" key="4">
    <source>
        <dbReference type="ARBA" id="ARBA00023136"/>
    </source>
</evidence>
<dbReference type="AlphaFoldDB" id="A0A1E4T664"/>
<keyword evidence="4 6" id="KW-0472">Membrane</keyword>
<feature type="transmembrane region" description="Helical" evidence="6">
    <location>
        <begin position="463"/>
        <end position="483"/>
    </location>
</feature>
<dbReference type="Pfam" id="PF04172">
    <property type="entry name" value="LrgB"/>
    <property type="match status" value="1"/>
</dbReference>